<dbReference type="InterPro" id="IPR000182">
    <property type="entry name" value="GNAT_dom"/>
</dbReference>
<sequence>MSGPVTIRPVEQADLPGFHAVMMAAGMDPRSSWNRTTLTDLERSLFGADSGGFIAELENAGVVGCVGYRPDGTQTLTLNKLATRPEVRGQGLGARLVQAVESHASRAGYARVLLAVSQFNQDVIPFYIRLGYARSEEPYAHANPASPAPVVFVKNLGTPARAS</sequence>
<dbReference type="InterPro" id="IPR050832">
    <property type="entry name" value="Bact_Acetyltransf"/>
</dbReference>
<keyword evidence="5" id="KW-1185">Reference proteome</keyword>
<dbReference type="SUPFAM" id="SSF55729">
    <property type="entry name" value="Acyl-CoA N-acyltransferases (Nat)"/>
    <property type="match status" value="1"/>
</dbReference>
<dbReference type="AlphaFoldDB" id="C1CXR9"/>
<dbReference type="PANTHER" id="PTHR43877">
    <property type="entry name" value="AMINOALKYLPHOSPHONATE N-ACETYLTRANSFERASE-RELATED-RELATED"/>
    <property type="match status" value="1"/>
</dbReference>
<dbReference type="Gene3D" id="3.40.630.30">
    <property type="match status" value="1"/>
</dbReference>
<evidence type="ECO:0000256" key="1">
    <source>
        <dbReference type="ARBA" id="ARBA00022679"/>
    </source>
</evidence>
<dbReference type="RefSeq" id="WP_012691998.1">
    <property type="nucleotide sequence ID" value="NC_012526.1"/>
</dbReference>
<dbReference type="PROSITE" id="PS51186">
    <property type="entry name" value="GNAT"/>
    <property type="match status" value="1"/>
</dbReference>
<dbReference type="EMBL" id="CP001114">
    <property type="protein sequence ID" value="ACO44875.1"/>
    <property type="molecule type" value="Genomic_DNA"/>
</dbReference>
<dbReference type="OrthoDB" id="9796171at2"/>
<protein>
    <submittedName>
        <fullName evidence="4">Putative GCN5-related N-acetyltransferase</fullName>
    </submittedName>
</protein>
<dbReference type="KEGG" id="ddr:Deide_00750"/>
<name>C1CXR9_DEIDV</name>
<evidence type="ECO:0000256" key="2">
    <source>
        <dbReference type="ARBA" id="ARBA00023315"/>
    </source>
</evidence>
<proteinExistence type="predicted"/>
<dbReference type="PANTHER" id="PTHR43877:SF2">
    <property type="entry name" value="AMINOALKYLPHOSPHONATE N-ACETYLTRANSFERASE-RELATED"/>
    <property type="match status" value="1"/>
</dbReference>
<evidence type="ECO:0000313" key="5">
    <source>
        <dbReference type="Proteomes" id="UP000002208"/>
    </source>
</evidence>
<feature type="domain" description="N-acetyltransferase" evidence="3">
    <location>
        <begin position="5"/>
        <end position="157"/>
    </location>
</feature>
<accession>C1CXR9</accession>
<reference evidence="4 5" key="1">
    <citation type="journal article" date="2009" name="PLoS Genet.">
        <title>Alliance of proteomics and genomics to unravel the specificities of Sahara bacterium Deinococcus deserti.</title>
        <authorList>
            <person name="de Groot A."/>
            <person name="Dulermo R."/>
            <person name="Ortet P."/>
            <person name="Blanchard L."/>
            <person name="Guerin P."/>
            <person name="Fernandez B."/>
            <person name="Vacherie B."/>
            <person name="Dossat C."/>
            <person name="Jolivet E."/>
            <person name="Siguier P."/>
            <person name="Chandler M."/>
            <person name="Barakat M."/>
            <person name="Dedieu A."/>
            <person name="Barbe V."/>
            <person name="Heulin T."/>
            <person name="Sommer S."/>
            <person name="Achouak W."/>
            <person name="Armengaud J."/>
        </authorList>
    </citation>
    <scope>NUCLEOTIDE SEQUENCE [LARGE SCALE GENOMIC DNA]</scope>
    <source>
        <strain evidence="5">DSM 17065 / CIP 109153 / LMG 22923 / VCD115</strain>
    </source>
</reference>
<dbReference type="CDD" id="cd04301">
    <property type="entry name" value="NAT_SF"/>
    <property type="match status" value="1"/>
</dbReference>
<dbReference type="GO" id="GO:0016747">
    <property type="term" value="F:acyltransferase activity, transferring groups other than amino-acyl groups"/>
    <property type="evidence" value="ECO:0007669"/>
    <property type="project" value="InterPro"/>
</dbReference>
<dbReference type="HOGENOM" id="CLU_114460_0_0_0"/>
<dbReference type="Pfam" id="PF00583">
    <property type="entry name" value="Acetyltransf_1"/>
    <property type="match status" value="1"/>
</dbReference>
<dbReference type="eggNOG" id="COG0456">
    <property type="taxonomic scope" value="Bacteria"/>
</dbReference>
<dbReference type="Proteomes" id="UP000002208">
    <property type="component" value="Chromosome"/>
</dbReference>
<evidence type="ECO:0000313" key="4">
    <source>
        <dbReference type="EMBL" id="ACO44875.1"/>
    </source>
</evidence>
<keyword evidence="1 4" id="KW-0808">Transferase</keyword>
<organism evidence="4 5">
    <name type="scientific">Deinococcus deserti (strain DSM 17065 / CIP 109153 / LMG 22923 / VCD115)</name>
    <dbReference type="NCBI Taxonomy" id="546414"/>
    <lineage>
        <taxon>Bacteria</taxon>
        <taxon>Thermotogati</taxon>
        <taxon>Deinococcota</taxon>
        <taxon>Deinococci</taxon>
        <taxon>Deinococcales</taxon>
        <taxon>Deinococcaceae</taxon>
        <taxon>Deinococcus</taxon>
    </lineage>
</organism>
<dbReference type="STRING" id="546414.Deide_00750"/>
<gene>
    <name evidence="4" type="ordered locus">Deide_00750</name>
</gene>
<dbReference type="PaxDb" id="546414-Deide_00750"/>
<evidence type="ECO:0000259" key="3">
    <source>
        <dbReference type="PROSITE" id="PS51186"/>
    </source>
</evidence>
<dbReference type="InterPro" id="IPR016181">
    <property type="entry name" value="Acyl_CoA_acyltransferase"/>
</dbReference>
<keyword evidence="2" id="KW-0012">Acyltransferase</keyword>